<evidence type="ECO:0000256" key="1">
    <source>
        <dbReference type="ARBA" id="ARBA00004884"/>
    </source>
</evidence>
<comment type="pathway">
    <text evidence="1 13">Amino-acid biosynthesis; L-lysine biosynthesis via AAA pathway; L-lysine from L-alpha-aminoadipate (fungal route): step 3/3.</text>
</comment>
<keyword evidence="20" id="KW-1185">Reference proteome</keyword>
<evidence type="ECO:0000256" key="12">
    <source>
        <dbReference type="ARBA" id="ARBA00047860"/>
    </source>
</evidence>
<dbReference type="STRING" id="1198029.A0A1U7LKE5"/>
<dbReference type="EMBL" id="LXFE01002257">
    <property type="protein sequence ID" value="OLL23124.1"/>
    <property type="molecule type" value="Genomic_DNA"/>
</dbReference>
<evidence type="ECO:0000256" key="11">
    <source>
        <dbReference type="ARBA" id="ARBA00033228"/>
    </source>
</evidence>
<dbReference type="PIRSF" id="PIRSF018250">
    <property type="entry name" value="Saccharopine_DH_Lys"/>
    <property type="match status" value="1"/>
</dbReference>
<dbReference type="UniPathway" id="UPA00033">
    <property type="reaction ID" value="UER00034"/>
</dbReference>
<feature type="binding site" evidence="15">
    <location>
        <position position="234"/>
    </location>
    <ligand>
        <name>NAD(+)</name>
        <dbReference type="ChEBI" id="CHEBI:57540"/>
    </ligand>
</feature>
<dbReference type="OrthoDB" id="265306at2759"/>
<dbReference type="InterPro" id="IPR036291">
    <property type="entry name" value="NAD(P)-bd_dom_sf"/>
</dbReference>
<dbReference type="AlphaFoldDB" id="A0A1U7LKE5"/>
<dbReference type="GO" id="GO:0019878">
    <property type="term" value="P:lysine biosynthetic process via aminoadipic acid"/>
    <property type="evidence" value="ECO:0007669"/>
    <property type="project" value="UniProtKB-UniPathway"/>
</dbReference>
<dbReference type="GO" id="GO:0016558">
    <property type="term" value="P:protein import into peroxisome matrix"/>
    <property type="evidence" value="ECO:0007669"/>
    <property type="project" value="EnsemblFungi"/>
</dbReference>
<evidence type="ECO:0000313" key="20">
    <source>
        <dbReference type="Proteomes" id="UP000186594"/>
    </source>
</evidence>
<keyword evidence="8 13" id="KW-0520">NAD</keyword>
<feature type="binding site" evidence="15">
    <location>
        <begin position="321"/>
        <end position="324"/>
    </location>
    <ligand>
        <name>NAD(+)</name>
        <dbReference type="ChEBI" id="CHEBI:57540"/>
    </ligand>
</feature>
<dbReference type="PANTHER" id="PTHR11133:SF23">
    <property type="entry name" value="SACCHAROPINE DEHYDROGENASE [NAD(+), L-LYSINE-FORMING]"/>
    <property type="match status" value="1"/>
</dbReference>
<dbReference type="SMART" id="SM01002">
    <property type="entry name" value="AlaDh_PNT_C"/>
    <property type="match status" value="1"/>
</dbReference>
<feature type="binding site" evidence="15">
    <location>
        <position position="281"/>
    </location>
    <ligand>
        <name>NAD(+)</name>
        <dbReference type="ChEBI" id="CHEBI:57540"/>
    </ligand>
</feature>
<reference evidence="19 20" key="1">
    <citation type="submission" date="2016-04" db="EMBL/GenBank/DDBJ databases">
        <title>Evolutionary innovation and constraint leading to complex multicellularity in the Ascomycota.</title>
        <authorList>
            <person name="Cisse O."/>
            <person name="Nguyen A."/>
            <person name="Hewitt D.A."/>
            <person name="Jedd G."/>
            <person name="Stajich J.E."/>
        </authorList>
    </citation>
    <scope>NUCLEOTIDE SEQUENCE [LARGE SCALE GENOMIC DNA]</scope>
    <source>
        <strain evidence="19 20">DAH-3</strain>
    </source>
</reference>
<dbReference type="EC" id="1.5.1.7" evidence="4 13"/>
<comment type="similarity">
    <text evidence="2 13">Belongs to the AlaDH/PNT family.</text>
</comment>
<dbReference type="Gene3D" id="3.40.50.720">
    <property type="entry name" value="NAD(P)-binding Rossmann-like Domain"/>
    <property type="match status" value="2"/>
</dbReference>
<comment type="catalytic activity">
    <reaction evidence="12 13">
        <text>L-saccharopine + NAD(+) + H2O = L-lysine + 2-oxoglutarate + NADH + H(+)</text>
        <dbReference type="Rhea" id="RHEA:12440"/>
        <dbReference type="ChEBI" id="CHEBI:15377"/>
        <dbReference type="ChEBI" id="CHEBI:15378"/>
        <dbReference type="ChEBI" id="CHEBI:16810"/>
        <dbReference type="ChEBI" id="CHEBI:32551"/>
        <dbReference type="ChEBI" id="CHEBI:57540"/>
        <dbReference type="ChEBI" id="CHEBI:57945"/>
        <dbReference type="ChEBI" id="CHEBI:57951"/>
        <dbReference type="EC" id="1.5.1.7"/>
    </reaction>
</comment>
<dbReference type="CDD" id="cd12188">
    <property type="entry name" value="SDH"/>
    <property type="match status" value="1"/>
</dbReference>
<comment type="caution">
    <text evidence="19">The sequence shown here is derived from an EMBL/GenBank/DDBJ whole genome shotgun (WGS) entry which is preliminary data.</text>
</comment>
<feature type="domain" description="Alanine dehydrogenase/pyridine nucleotide transhydrogenase NAD(H)-binding" evidence="17">
    <location>
        <begin position="188"/>
        <end position="320"/>
    </location>
</feature>
<evidence type="ECO:0000256" key="9">
    <source>
        <dbReference type="ARBA" id="ARBA00023154"/>
    </source>
</evidence>
<feature type="domain" description="Alanine dehydrogenase/pyridine nucleotide transhydrogenase N-terminal" evidence="18">
    <location>
        <begin position="11"/>
        <end position="145"/>
    </location>
</feature>
<evidence type="ECO:0000256" key="5">
    <source>
        <dbReference type="ARBA" id="ARBA00021221"/>
    </source>
</evidence>
<sequence>MASDSVHPHLWLRAETKIAEHRSALTPTTASELLKHGFKVSVERSDQRIFKDSEFEKAGLELVPFSSWREAPKYAYVIGLKELPENDNSPLIHNHIMFAHCYKQQSGWKNILKRWQEGGGTLYDLEFLENDGRRVAAFGFHAGFTGSALGIEVWAWQILHPREEYGSVIPSPSEDHLVQKVQKSLKAALKANNGQYPRVIVMGALGRCGSGAVDFANKVGIPEEQILKWDMAETAKGGPFKEITESDIFVNCIYLKTPIPPFITPETIDLPSRKLSVIVDVSCDTTNSYNPIPIYSINTTFERPTVSVAAKAKPRLSIISIDHLPTLLPREASESFSSSLLPSLLQLKHVTSAKVWTDAERIFRENIAMLQ</sequence>
<dbReference type="Pfam" id="PF05222">
    <property type="entry name" value="AlaDh_PNT_N"/>
    <property type="match status" value="1"/>
</dbReference>
<keyword evidence="6 13" id="KW-0028">Amino-acid biosynthesis</keyword>
<evidence type="ECO:0000256" key="10">
    <source>
        <dbReference type="ARBA" id="ARBA00023157"/>
    </source>
</evidence>
<feature type="binding site" evidence="15">
    <location>
        <position position="254"/>
    </location>
    <ligand>
        <name>NAD(+)</name>
        <dbReference type="ChEBI" id="CHEBI:57540"/>
    </ligand>
</feature>
<feature type="binding site" evidence="15">
    <location>
        <position position="230"/>
    </location>
    <ligand>
        <name>NAD(+)</name>
        <dbReference type="ChEBI" id="CHEBI:57540"/>
    </ligand>
</feature>
<proteinExistence type="inferred from homology"/>
<protein>
    <recommendedName>
        <fullName evidence="5 13">Saccharopine dehydrogenase [NAD(+), L-lysine-forming]</fullName>
        <shortName evidence="13">SDH</shortName>
        <ecNumber evidence="4 13">1.5.1.7</ecNumber>
    </recommendedName>
    <alternativeName>
        <fullName evidence="11 13">Lysine--2-oxoglutarate reductase</fullName>
    </alternativeName>
</protein>
<evidence type="ECO:0000256" key="4">
    <source>
        <dbReference type="ARBA" id="ARBA00012847"/>
    </source>
</evidence>
<dbReference type="InterPro" id="IPR007886">
    <property type="entry name" value="AlaDH/PNT_N"/>
</dbReference>
<evidence type="ECO:0000256" key="6">
    <source>
        <dbReference type="ARBA" id="ARBA00022605"/>
    </source>
</evidence>
<keyword evidence="7 13" id="KW-0560">Oxidoreductase</keyword>
<name>A0A1U7LKE5_NEOID</name>
<organism evidence="19 20">
    <name type="scientific">Neolecta irregularis (strain DAH-3)</name>
    <dbReference type="NCBI Taxonomy" id="1198029"/>
    <lineage>
        <taxon>Eukaryota</taxon>
        <taxon>Fungi</taxon>
        <taxon>Dikarya</taxon>
        <taxon>Ascomycota</taxon>
        <taxon>Taphrinomycotina</taxon>
        <taxon>Neolectales</taxon>
        <taxon>Neolectaceae</taxon>
        <taxon>Neolecta</taxon>
    </lineage>
</organism>
<dbReference type="Proteomes" id="UP000186594">
    <property type="component" value="Unassembled WGS sequence"/>
</dbReference>
<dbReference type="SMART" id="SM01003">
    <property type="entry name" value="AlaDh_PNT_N"/>
    <property type="match status" value="1"/>
</dbReference>
<evidence type="ECO:0000259" key="17">
    <source>
        <dbReference type="SMART" id="SM01002"/>
    </source>
</evidence>
<evidence type="ECO:0000256" key="7">
    <source>
        <dbReference type="ARBA" id="ARBA00023002"/>
    </source>
</evidence>
<dbReference type="GO" id="GO:0004754">
    <property type="term" value="F:saccharopine dehydrogenase (NAD+, L-lysine-forming) activity"/>
    <property type="evidence" value="ECO:0007669"/>
    <property type="project" value="UniProtKB-EC"/>
</dbReference>
<dbReference type="OMA" id="YFFFSHT"/>
<feature type="disulfide bond" evidence="16">
    <location>
        <begin position="208"/>
        <end position="252"/>
    </location>
</feature>
<feature type="active site" description="Proton donor" evidence="14">
    <location>
        <position position="100"/>
    </location>
</feature>
<comment type="subunit">
    <text evidence="3">Monomer.</text>
</comment>
<dbReference type="InterPro" id="IPR027281">
    <property type="entry name" value="Lys1"/>
</dbReference>
<dbReference type="PANTHER" id="PTHR11133">
    <property type="entry name" value="SACCHAROPINE DEHYDROGENASE"/>
    <property type="match status" value="1"/>
</dbReference>
<evidence type="ECO:0000256" key="8">
    <source>
        <dbReference type="ARBA" id="ARBA00023027"/>
    </source>
</evidence>
<evidence type="ECO:0000313" key="19">
    <source>
        <dbReference type="EMBL" id="OLL23124.1"/>
    </source>
</evidence>
<dbReference type="GO" id="GO:0005737">
    <property type="term" value="C:cytoplasm"/>
    <property type="evidence" value="ECO:0007669"/>
    <property type="project" value="TreeGrafter"/>
</dbReference>
<feature type="active site" description="Proton acceptor" evidence="14">
    <location>
        <position position="81"/>
    </location>
</feature>
<keyword evidence="10" id="KW-1015">Disulfide bond</keyword>
<dbReference type="InterPro" id="IPR051168">
    <property type="entry name" value="AASS"/>
</dbReference>
<dbReference type="GO" id="GO:0003729">
    <property type="term" value="F:mRNA binding"/>
    <property type="evidence" value="ECO:0007669"/>
    <property type="project" value="EnsemblFungi"/>
</dbReference>
<evidence type="ECO:0000256" key="3">
    <source>
        <dbReference type="ARBA" id="ARBA00011245"/>
    </source>
</evidence>
<gene>
    <name evidence="19" type="ORF">NEOLI_002009</name>
</gene>
<evidence type="ECO:0000256" key="13">
    <source>
        <dbReference type="PIRNR" id="PIRNR018250"/>
    </source>
</evidence>
<evidence type="ECO:0000256" key="16">
    <source>
        <dbReference type="PIRSR" id="PIRSR018250-4"/>
    </source>
</evidence>
<dbReference type="FunFam" id="3.40.50.720:FF:000217">
    <property type="entry name" value="Saccharopine dehydrogenase [NAD(+), L-lysine-forming]"/>
    <property type="match status" value="1"/>
</dbReference>
<keyword evidence="9 13" id="KW-0457">Lysine biosynthesis</keyword>
<feature type="binding site" evidence="15">
    <location>
        <position position="133"/>
    </location>
    <ligand>
        <name>NAD(+)</name>
        <dbReference type="ChEBI" id="CHEBI:57540"/>
    </ligand>
</feature>
<dbReference type="SUPFAM" id="SSF52283">
    <property type="entry name" value="Formate/glycerate dehydrogenase catalytic domain-like"/>
    <property type="match status" value="1"/>
</dbReference>
<dbReference type="InterPro" id="IPR007698">
    <property type="entry name" value="AlaDH/PNT_NAD(H)-bd"/>
</dbReference>
<feature type="binding site" evidence="15">
    <location>
        <begin position="206"/>
        <end position="207"/>
    </location>
    <ligand>
        <name>NAD(+)</name>
        <dbReference type="ChEBI" id="CHEBI:57540"/>
    </ligand>
</feature>
<evidence type="ECO:0000256" key="14">
    <source>
        <dbReference type="PIRSR" id="PIRSR018250-1"/>
    </source>
</evidence>
<evidence type="ECO:0000259" key="18">
    <source>
        <dbReference type="SMART" id="SM01003"/>
    </source>
</evidence>
<dbReference type="SUPFAM" id="SSF51735">
    <property type="entry name" value="NAD(P)-binding Rossmann-fold domains"/>
    <property type="match status" value="1"/>
</dbReference>
<evidence type="ECO:0000256" key="15">
    <source>
        <dbReference type="PIRSR" id="PIRSR018250-3"/>
    </source>
</evidence>
<evidence type="ECO:0000256" key="2">
    <source>
        <dbReference type="ARBA" id="ARBA00005689"/>
    </source>
</evidence>
<accession>A0A1U7LKE5</accession>